<protein>
    <submittedName>
        <fullName evidence="3">TIGR00153 family protein</fullName>
    </submittedName>
</protein>
<dbReference type="Pfam" id="PF01865">
    <property type="entry name" value="PhoU_div"/>
    <property type="match status" value="1"/>
</dbReference>
<dbReference type="PANTHER" id="PTHR36536">
    <property type="entry name" value="UPF0111 PROTEIN HI_1603"/>
    <property type="match status" value="1"/>
</dbReference>
<reference evidence="5" key="2">
    <citation type="submission" date="2018-11" db="EMBL/GenBank/DDBJ databases">
        <title>Shewanella sp. R106.</title>
        <authorList>
            <person name="Hwang Y.J."/>
            <person name="Hwang C.Y."/>
        </authorList>
    </citation>
    <scope>NUCLEOTIDE SEQUENCE [LARGE SCALE GENOMIC DNA]</scope>
    <source>
        <strain evidence="5">R106</strain>
    </source>
</reference>
<dbReference type="InterPro" id="IPR038078">
    <property type="entry name" value="PhoU-like_sf"/>
</dbReference>
<gene>
    <name evidence="3" type="ORF">EGC77_19670</name>
    <name evidence="2" type="ORF">EGC80_01385</name>
</gene>
<dbReference type="Proteomes" id="UP000278855">
    <property type="component" value="Unassembled WGS sequence"/>
</dbReference>
<dbReference type="AlphaFoldDB" id="A0A3N4DC12"/>
<dbReference type="EMBL" id="CP034073">
    <property type="protein sequence ID" value="AZG33710.1"/>
    <property type="molecule type" value="Genomic_DNA"/>
</dbReference>
<proteinExistence type="inferred from homology"/>
<name>A0A3N4DC12_9GAMM</name>
<evidence type="ECO:0000313" key="4">
    <source>
        <dbReference type="Proteomes" id="UP000273778"/>
    </source>
</evidence>
<keyword evidence="4" id="KW-1185">Reference proteome</keyword>
<dbReference type="OrthoDB" id="9780540at2"/>
<dbReference type="EMBL" id="RKKB01000021">
    <property type="protein sequence ID" value="RPA23046.1"/>
    <property type="molecule type" value="Genomic_DNA"/>
</dbReference>
<evidence type="ECO:0000256" key="1">
    <source>
        <dbReference type="ARBA" id="ARBA00008591"/>
    </source>
</evidence>
<accession>A0A3N4DC12</accession>
<dbReference type="InterPro" id="IPR002727">
    <property type="entry name" value="DUF47"/>
</dbReference>
<dbReference type="RefSeq" id="WP_124014004.1">
    <property type="nucleotide sequence ID" value="NZ_CP034073.1"/>
</dbReference>
<dbReference type="Gene3D" id="1.20.58.220">
    <property type="entry name" value="Phosphate transport system protein phou homolog 2, domain 2"/>
    <property type="match status" value="1"/>
</dbReference>
<evidence type="ECO:0000313" key="3">
    <source>
        <dbReference type="EMBL" id="RPA23046.1"/>
    </source>
</evidence>
<reference evidence="3" key="3">
    <citation type="submission" date="2018-11" db="EMBL/GenBank/DDBJ databases">
        <authorList>
            <person name="Hwang Y.J."/>
            <person name="Hwang C.Y."/>
        </authorList>
    </citation>
    <scope>NUCLEOTIDE SEQUENCE</scope>
    <source>
        <strain evidence="3">R106</strain>
    </source>
</reference>
<dbReference type="KEGG" id="spsr:EGC80_01385"/>
<dbReference type="InterPro" id="IPR018445">
    <property type="entry name" value="Put_Phosphate_transp_reg"/>
</dbReference>
<comment type="similarity">
    <text evidence="1">Belongs to the UPF0111 family.</text>
</comment>
<dbReference type="PANTHER" id="PTHR36536:SF3">
    <property type="entry name" value="UPF0111 PROTEIN HI_1603"/>
    <property type="match status" value="1"/>
</dbReference>
<evidence type="ECO:0000313" key="2">
    <source>
        <dbReference type="EMBL" id="AZG33710.1"/>
    </source>
</evidence>
<dbReference type="Proteomes" id="UP000273778">
    <property type="component" value="Chromosome"/>
</dbReference>
<dbReference type="NCBIfam" id="TIGR00153">
    <property type="entry name" value="TIGR00153 family protein"/>
    <property type="match status" value="1"/>
</dbReference>
<dbReference type="SUPFAM" id="SSF109755">
    <property type="entry name" value="PhoU-like"/>
    <property type="match status" value="1"/>
</dbReference>
<reference evidence="2 4" key="1">
    <citation type="submission" date="2018-11" db="EMBL/GenBank/DDBJ databases">
        <title>Shewanella sp. M2.</title>
        <authorList>
            <person name="Hwang Y.J."/>
            <person name="Hwang C.Y."/>
        </authorList>
    </citation>
    <scope>NUCLEOTIDE SEQUENCE [LARGE SCALE GENOMIC DNA]</scope>
    <source>
        <strain evidence="2 4">M2</strain>
    </source>
</reference>
<organism evidence="3 5">
    <name type="scientific">Shewanella psychromarinicola</name>
    <dbReference type="NCBI Taxonomy" id="2487742"/>
    <lineage>
        <taxon>Bacteria</taxon>
        <taxon>Pseudomonadati</taxon>
        <taxon>Pseudomonadota</taxon>
        <taxon>Gammaproteobacteria</taxon>
        <taxon>Alteromonadales</taxon>
        <taxon>Shewanellaceae</taxon>
        <taxon>Shewanella</taxon>
    </lineage>
</organism>
<sequence length="226" mass="25491">MPVNSILGVFAKSPLKPLEQHIDKVHECASLLVPFFDATISGDWDEAIKIRKKISLLEKDADSLKREIRLTLPGGLFMPVERTDLLELLTQQDKIANKAKDISGRIIGRQLVLPQPMQKAFGAYLQRCLDAVSLAKRAINELDDLLETGFRGRQVELVAKMINELDLIEGDSDDLQIQLRRQLFALEAELNPIDVMFMYKIIEWVGGLADLAERVGSRLELMLARN</sequence>
<evidence type="ECO:0000313" key="5">
    <source>
        <dbReference type="Proteomes" id="UP000278855"/>
    </source>
</evidence>